<accession>A0A919ISR3</accession>
<evidence type="ECO:0000313" key="1">
    <source>
        <dbReference type="EMBL" id="GID70361.1"/>
    </source>
</evidence>
<reference evidence="1" key="1">
    <citation type="submission" date="2021-01" db="EMBL/GenBank/DDBJ databases">
        <title>Whole genome shotgun sequence of Actinoplanes cyaneus NBRC 14990.</title>
        <authorList>
            <person name="Komaki H."/>
            <person name="Tamura T."/>
        </authorList>
    </citation>
    <scope>NUCLEOTIDE SEQUENCE</scope>
    <source>
        <strain evidence="1">NBRC 14990</strain>
    </source>
</reference>
<comment type="caution">
    <text evidence="1">The sequence shown here is derived from an EMBL/GenBank/DDBJ whole genome shotgun (WGS) entry which is preliminary data.</text>
</comment>
<organism evidence="1 2">
    <name type="scientific">Actinoplanes cyaneus</name>
    <dbReference type="NCBI Taxonomy" id="52696"/>
    <lineage>
        <taxon>Bacteria</taxon>
        <taxon>Bacillati</taxon>
        <taxon>Actinomycetota</taxon>
        <taxon>Actinomycetes</taxon>
        <taxon>Micromonosporales</taxon>
        <taxon>Micromonosporaceae</taxon>
        <taxon>Actinoplanes</taxon>
    </lineage>
</organism>
<proteinExistence type="predicted"/>
<gene>
    <name evidence="1" type="ORF">Acy02nite_82420</name>
</gene>
<evidence type="ECO:0000313" key="2">
    <source>
        <dbReference type="Proteomes" id="UP000619479"/>
    </source>
</evidence>
<protein>
    <submittedName>
        <fullName evidence="1">Uncharacterized protein</fullName>
    </submittedName>
</protein>
<sequence length="70" mass="7532">MSAVVTQAAVNLGWQVTDFDHEWADLGAFLDTGLGLGPMSGFLRTDEQSRVESVSMNLMCAGQLGRRDTA</sequence>
<dbReference type="EMBL" id="BOMH01000073">
    <property type="protein sequence ID" value="GID70361.1"/>
    <property type="molecule type" value="Genomic_DNA"/>
</dbReference>
<dbReference type="Proteomes" id="UP000619479">
    <property type="component" value="Unassembled WGS sequence"/>
</dbReference>
<name>A0A919ISR3_9ACTN</name>
<dbReference type="AlphaFoldDB" id="A0A919ISR3"/>
<keyword evidence="2" id="KW-1185">Reference proteome</keyword>
<dbReference type="RefSeq" id="WP_203754044.1">
    <property type="nucleotide sequence ID" value="NZ_BAAAUC010000035.1"/>
</dbReference>